<dbReference type="GO" id="GO:0009245">
    <property type="term" value="P:lipid A biosynthetic process"/>
    <property type="evidence" value="ECO:0007669"/>
    <property type="project" value="TreeGrafter"/>
</dbReference>
<dbReference type="Proteomes" id="UP000070560">
    <property type="component" value="Chromosome"/>
</dbReference>
<keyword evidence="10" id="KW-0448">Lipopolysaccharide biosynthesis</keyword>
<proteinExistence type="inferred from homology"/>
<comment type="pathway">
    <text evidence="1 10">Bacterial outer membrane biogenesis; LPS core biosynthesis.</text>
</comment>
<evidence type="ECO:0000256" key="5">
    <source>
        <dbReference type="ARBA" id="ARBA00022679"/>
    </source>
</evidence>
<dbReference type="PANTHER" id="PTHR42755">
    <property type="entry name" value="3-DEOXY-MANNO-OCTULOSONATE CYTIDYLYLTRANSFERASE"/>
    <property type="match status" value="1"/>
</dbReference>
<evidence type="ECO:0000256" key="6">
    <source>
        <dbReference type="ARBA" id="ARBA00031445"/>
    </source>
</evidence>
<evidence type="ECO:0000313" key="12">
    <source>
        <dbReference type="EMBL" id="AMM41058.1"/>
    </source>
</evidence>
<feature type="active site" description="Proton acceptor" evidence="8">
    <location>
        <position position="61"/>
    </location>
</feature>
<dbReference type="GO" id="GO:0005886">
    <property type="term" value="C:plasma membrane"/>
    <property type="evidence" value="ECO:0007669"/>
    <property type="project" value="UniProtKB-SubCell"/>
</dbReference>
<accession>A0A7U4TIA8</accession>
<evidence type="ECO:0000256" key="10">
    <source>
        <dbReference type="RuleBase" id="RU365103"/>
    </source>
</evidence>
<dbReference type="InterPro" id="IPR038107">
    <property type="entry name" value="Glycos_transf_N_sf"/>
</dbReference>
<feature type="domain" description="3-deoxy-D-manno-octulosonic-acid transferase N-terminal" evidence="11">
    <location>
        <begin position="47"/>
        <end position="212"/>
    </location>
</feature>
<evidence type="ECO:0000259" key="11">
    <source>
        <dbReference type="Pfam" id="PF04413"/>
    </source>
</evidence>
<dbReference type="EC" id="2.4.99.12" evidence="3 10"/>
<comment type="function">
    <text evidence="10">Involved in lipopolysaccharide (LPS) biosynthesis. Catalyzes the transfer of 3-deoxy-D-manno-octulosonate (Kdo) residue(s) from CMP-Kdo to lipid IV(A), the tetraacyldisaccharide-1,4'-bisphosphate precursor of lipid A.</text>
</comment>
<protein>
    <recommendedName>
        <fullName evidence="4 10">3-deoxy-D-manno-octulosonic acid transferase</fullName>
        <shortName evidence="10">Kdo transferase</shortName>
        <ecNumber evidence="3 10">2.4.99.12</ecNumber>
    </recommendedName>
    <alternativeName>
        <fullName evidence="6 10">Lipid IV(A) 3-deoxy-D-manno-octulosonic acid transferase</fullName>
    </alternativeName>
</protein>
<dbReference type="OrthoDB" id="9789797at2"/>
<dbReference type="EMBL" id="CP013015">
    <property type="protein sequence ID" value="AMM41058.1"/>
    <property type="molecule type" value="Genomic_DNA"/>
</dbReference>
<comment type="catalytic activity">
    <reaction evidence="7 10">
        <text>lipid IVA (E. coli) + CMP-3-deoxy-beta-D-manno-octulosonate = alpha-Kdo-(2-&gt;6)-lipid IVA (E. coli) + CMP + H(+)</text>
        <dbReference type="Rhea" id="RHEA:28066"/>
        <dbReference type="ChEBI" id="CHEBI:15378"/>
        <dbReference type="ChEBI" id="CHEBI:58603"/>
        <dbReference type="ChEBI" id="CHEBI:60364"/>
        <dbReference type="ChEBI" id="CHEBI:60377"/>
        <dbReference type="ChEBI" id="CHEBI:85987"/>
        <dbReference type="EC" id="2.4.99.12"/>
    </reaction>
</comment>
<keyword evidence="5 10" id="KW-0808">Transferase</keyword>
<gene>
    <name evidence="12" type="ORF">HS1_001254</name>
</gene>
<comment type="similarity">
    <text evidence="2">Belongs to the glycosyltransferase group 1 family. Glycosyltransferase 30 subfamily.</text>
</comment>
<reference evidence="12 13" key="1">
    <citation type="submission" date="2015-10" db="EMBL/GenBank/DDBJ databases">
        <title>Candidatus Desulfofervidus auxilii, a hydrogenotrophic sulfate-reducing bacterium involved in the thermophilic anaerobic oxidation of methane.</title>
        <authorList>
            <person name="Krukenberg V."/>
            <person name="Richter M."/>
            <person name="Wegener G."/>
        </authorList>
    </citation>
    <scope>NUCLEOTIDE SEQUENCE [LARGE SCALE GENOMIC DNA]</scope>
    <source>
        <strain evidence="12 13">HS1</strain>
    </source>
</reference>
<comment type="subcellular location">
    <subcellularLocation>
        <location evidence="10">Cell membrane</location>
    </subcellularLocation>
</comment>
<evidence type="ECO:0000256" key="9">
    <source>
        <dbReference type="PIRSR" id="PIRSR639901-2"/>
    </source>
</evidence>
<dbReference type="Gene3D" id="3.40.50.11720">
    <property type="entry name" value="3-Deoxy-D-manno-octulosonic-acid transferase, N-terminal domain"/>
    <property type="match status" value="1"/>
</dbReference>
<dbReference type="GO" id="GO:0043842">
    <property type="term" value="F:Kdo transferase activity"/>
    <property type="evidence" value="ECO:0007669"/>
    <property type="project" value="UniProtKB-EC"/>
</dbReference>
<dbReference type="SUPFAM" id="SSF53756">
    <property type="entry name" value="UDP-Glycosyltransferase/glycogen phosphorylase"/>
    <property type="match status" value="1"/>
</dbReference>
<dbReference type="RefSeq" id="WP_082757674.1">
    <property type="nucleotide sequence ID" value="NZ_CP013015.1"/>
</dbReference>
<dbReference type="Pfam" id="PF04413">
    <property type="entry name" value="Glycos_transf_N"/>
    <property type="match status" value="1"/>
</dbReference>
<organism evidence="12 13">
    <name type="scientific">Desulfofervidus auxilii</name>
    <dbReference type="NCBI Taxonomy" id="1621989"/>
    <lineage>
        <taxon>Bacteria</taxon>
        <taxon>Pseudomonadati</taxon>
        <taxon>Thermodesulfobacteriota</taxon>
        <taxon>Candidatus Desulfofervidia</taxon>
        <taxon>Candidatus Desulfofervidales</taxon>
        <taxon>Candidatus Desulfofervidaceae</taxon>
        <taxon>Candidatus Desulfofervidus</taxon>
    </lineage>
</organism>
<keyword evidence="13" id="KW-1185">Reference proteome</keyword>
<evidence type="ECO:0000256" key="8">
    <source>
        <dbReference type="PIRSR" id="PIRSR639901-1"/>
    </source>
</evidence>
<dbReference type="KEGG" id="daw:HS1_001254"/>
<evidence type="ECO:0000256" key="3">
    <source>
        <dbReference type="ARBA" id="ARBA00012621"/>
    </source>
</evidence>
<feature type="site" description="Transition state stabilizer" evidence="9">
    <location>
        <position position="132"/>
    </location>
</feature>
<evidence type="ECO:0000256" key="4">
    <source>
        <dbReference type="ARBA" id="ARBA00019077"/>
    </source>
</evidence>
<evidence type="ECO:0000313" key="13">
    <source>
        <dbReference type="Proteomes" id="UP000070560"/>
    </source>
</evidence>
<dbReference type="FunFam" id="3.40.50.2000:FF:000032">
    <property type="entry name" value="3-deoxy-D-manno-octulosonic acid transferase"/>
    <property type="match status" value="1"/>
</dbReference>
<dbReference type="AlphaFoldDB" id="A0A7U4TIA8"/>
<evidence type="ECO:0000256" key="2">
    <source>
        <dbReference type="ARBA" id="ARBA00006380"/>
    </source>
</evidence>
<keyword evidence="10" id="KW-1003">Cell membrane</keyword>
<name>A0A7U4TIA8_DESA2</name>
<feature type="site" description="Transition state stabilizer" evidence="9">
    <location>
        <position position="210"/>
    </location>
</feature>
<dbReference type="GO" id="GO:0009244">
    <property type="term" value="P:lipopolysaccharide core region biosynthetic process"/>
    <property type="evidence" value="ECO:0007669"/>
    <property type="project" value="UniProtKB-UniRule"/>
</dbReference>
<dbReference type="Gene3D" id="3.40.50.2000">
    <property type="entry name" value="Glycogen Phosphorylase B"/>
    <property type="match status" value="1"/>
</dbReference>
<evidence type="ECO:0000256" key="7">
    <source>
        <dbReference type="ARBA" id="ARBA00049183"/>
    </source>
</evidence>
<keyword evidence="10" id="KW-0472">Membrane</keyword>
<dbReference type="UniPathway" id="UPA00958"/>
<dbReference type="InterPro" id="IPR039901">
    <property type="entry name" value="Kdotransferase"/>
</dbReference>
<dbReference type="PANTHER" id="PTHR42755:SF1">
    <property type="entry name" value="3-DEOXY-D-MANNO-OCTULOSONIC ACID TRANSFERASE, MITOCHONDRIAL-RELATED"/>
    <property type="match status" value="1"/>
</dbReference>
<evidence type="ECO:0000256" key="1">
    <source>
        <dbReference type="ARBA" id="ARBA00004713"/>
    </source>
</evidence>
<sequence>MWWLYNSSLWLGLLLSLPLRRWQPKMQYYFYYRLGRTLRQDWSVSLREKRPVWFQALSVGEVFSVVPLVKGFCQHWPDVPVFFTASTMTGHKIAINQLKHTVAGIGYFPLDFPSNINYYLKMINPRLIVLTETDIWPNFLKITKEREIPCLLLNARISERSYRRYKLIRSWFSETINRLSFVGVQRPEDAERFLHLGVSSEKIKIMGNLKFDKPIPQINTALVMQLKAELGISNYQPVWIAGSTHQGEDEIILKTHKALLQFFPELCLIIAPRHPERFDTVTQLAIDMGFRTKRRTEEKEGKWEVIVLDTLGELARVYAVAAFVFIGGSLVPIGGHNPLEAAIWGKPVIFGPFMFNFSEIAKQMLKEKAAVQVKEKEIFNTCRNFLEQPELAHKMGKRGKTIIANNQGIVKEYLRIIERYL</sequence>
<dbReference type="InterPro" id="IPR007507">
    <property type="entry name" value="Glycos_transf_N"/>
</dbReference>